<organism evidence="2 3">
    <name type="scientific">Tenebrio molitor</name>
    <name type="common">Yellow mealworm beetle</name>
    <dbReference type="NCBI Taxonomy" id="7067"/>
    <lineage>
        <taxon>Eukaryota</taxon>
        <taxon>Metazoa</taxon>
        <taxon>Ecdysozoa</taxon>
        <taxon>Arthropoda</taxon>
        <taxon>Hexapoda</taxon>
        <taxon>Insecta</taxon>
        <taxon>Pterygota</taxon>
        <taxon>Neoptera</taxon>
        <taxon>Endopterygota</taxon>
        <taxon>Coleoptera</taxon>
        <taxon>Polyphaga</taxon>
        <taxon>Cucujiformia</taxon>
        <taxon>Tenebrionidae</taxon>
        <taxon>Tenebrio</taxon>
    </lineage>
</organism>
<gene>
    <name evidence="2" type="ORF">GEV33_001644</name>
</gene>
<proteinExistence type="predicted"/>
<evidence type="ECO:0000313" key="2">
    <source>
        <dbReference type="EMBL" id="KAH0821147.1"/>
    </source>
</evidence>
<protein>
    <submittedName>
        <fullName evidence="2">Uncharacterized protein</fullName>
    </submittedName>
</protein>
<feature type="region of interest" description="Disordered" evidence="1">
    <location>
        <begin position="535"/>
        <end position="619"/>
    </location>
</feature>
<reference evidence="2" key="2">
    <citation type="submission" date="2021-08" db="EMBL/GenBank/DDBJ databases">
        <authorList>
            <person name="Eriksson T."/>
        </authorList>
    </citation>
    <scope>NUCLEOTIDE SEQUENCE</scope>
    <source>
        <strain evidence="2">Stoneville</strain>
        <tissue evidence="2">Whole head</tissue>
    </source>
</reference>
<evidence type="ECO:0000256" key="1">
    <source>
        <dbReference type="SAM" id="MobiDB-lite"/>
    </source>
</evidence>
<dbReference type="Proteomes" id="UP000719412">
    <property type="component" value="Unassembled WGS sequence"/>
</dbReference>
<accession>A0A8J6HV30</accession>
<comment type="caution">
    <text evidence="2">The sequence shown here is derived from an EMBL/GenBank/DDBJ whole genome shotgun (WGS) entry which is preliminary data.</text>
</comment>
<feature type="compositionally biased region" description="Polar residues" evidence="1">
    <location>
        <begin position="592"/>
        <end position="604"/>
    </location>
</feature>
<feature type="compositionally biased region" description="Basic and acidic residues" evidence="1">
    <location>
        <begin position="553"/>
        <end position="565"/>
    </location>
</feature>
<name>A0A8J6HV30_TENMO</name>
<dbReference type="AlphaFoldDB" id="A0A8J6HV30"/>
<dbReference type="EMBL" id="JABDTM020009290">
    <property type="protein sequence ID" value="KAH0821147.1"/>
    <property type="molecule type" value="Genomic_DNA"/>
</dbReference>
<reference evidence="2" key="1">
    <citation type="journal article" date="2020" name="J Insects Food Feed">
        <title>The yellow mealworm (Tenebrio molitor) genome: a resource for the emerging insects as food and feed industry.</title>
        <authorList>
            <person name="Eriksson T."/>
            <person name="Andere A."/>
            <person name="Kelstrup H."/>
            <person name="Emery V."/>
            <person name="Picard C."/>
        </authorList>
    </citation>
    <scope>NUCLEOTIDE SEQUENCE</scope>
    <source>
        <strain evidence="2">Stoneville</strain>
        <tissue evidence="2">Whole head</tissue>
    </source>
</reference>
<keyword evidence="3" id="KW-1185">Reference proteome</keyword>
<evidence type="ECO:0000313" key="3">
    <source>
        <dbReference type="Proteomes" id="UP000719412"/>
    </source>
</evidence>
<sequence length="619" mass="68083">MQFDVVDLLILSVGRVEDDTDSLALIKVSWATRRRSSSTEERSEKRDESALVGVVPTKQRHRSTKRHRSRYTSRAGARLALLMLFGLRGASSSVLFGLSRAAGVRLRGGSLWIPGNRSWPGGQPPRWRLSNDAGNAATELLVIGPPGRRLGALVEGLPHCPDGTWKTTRSANSRTNWAPTCLWHAGVDVLGRCGLQPLAPWGGRGTLGGGCGGSGTQQPRGDILVGMYDGWERRRPHGKTVWAGCRDRTTTGDGVGHYLAPAAAGVVVMLVVVLVLLSVWATDLAPTWSWIRWVAGCTDCGQRLTHDVFFSASLFGRRERLLVSSGTWTSVEEMGSPDTLPEESPTLGAIMLPPALEVLSGPVSFCRSMPLLRRNDSHKSRFVPFLGAFFRRRRSPSRSPAHFYQSQALKRAAVSFFGERSEMTRTFLNVKTNLTFLGRCRLAKPERKREFRIHCRSTTGVDELFQPDEEPSQEIVLSRSLPADTVKPCIKSLTLDEKLKFDSKWIILGAPKFAEQRSMEYTQFRQTLNISLKNFQENGSVGRKPGSGRPKKRTPEVIEEARQAMEEAPGTSIEHLSQQLDPKDKKIRAPGSSGTDASGVSGSDDTPGPIPEKKHTCPS</sequence>